<feature type="transmembrane region" description="Helical" evidence="3">
    <location>
        <begin position="71"/>
        <end position="89"/>
    </location>
</feature>
<evidence type="ECO:0000256" key="2">
    <source>
        <dbReference type="SAM" id="MobiDB-lite"/>
    </source>
</evidence>
<accession>A0A1C3UYQ1</accession>
<feature type="compositionally biased region" description="Gly residues" evidence="2">
    <location>
        <begin position="814"/>
        <end position="824"/>
    </location>
</feature>
<feature type="compositionally biased region" description="Polar residues" evidence="2">
    <location>
        <begin position="686"/>
        <end position="696"/>
    </location>
</feature>
<dbReference type="Pfam" id="PF13779">
    <property type="entry name" value="DUF4175"/>
    <property type="match status" value="1"/>
</dbReference>
<sequence>MNGLTPEPSDPIRDSDALSRLKLAQALDRATYAIAWERAWPNAARLLTVVGLFLVVSWAGLWLALPFTARAVGLALFAAIAAAALFPLIRFRWPSREEALARLDRGSGIRHRPATTLTDTLTSQDPVAQALWQAQRERTLASIKRIRAGVPQPRLALHDPWALRALVMVMLVATFFAAGDERAMRLGAAFDWNGVLAPTNVRVDAWVTPPLYTGRPPVILSAANKEAAALPASGPLAVPAGSTLIVRSSGGNLDVAVAGGLKEVAPTEASPKGTNEKHFAISGDGTAQVRAPSGQPQWAFAATPDRPPTIALAKDPERQARGALQLSYKIEDDYGVTGAEAKFVPRPADAKDGAKDGSKDGPKDGPKAAAGDGDSRTAPRPLFQPPKFPLALPNARTRNGVGQSVKDLSEDPYAGAEVTLTLTAKDEAGNEAASEPFNMRLPERLFTKPLARALIEQRRILALDANKNSDVYAALDGLMIAPEMFTPEPGQYLGLHSVARQLEAARTDDALREVVASLWALAVTIEDGKISDVEKALRAAQEALKQALERGASDEEIKKLTQDLRQALNDFMRQLAEQFRNNNDPQQLARPLDPNTKVLRQQDLQNMIDRMERLSRSGDKDAAKQLLDQLQQMLEGLQMAQPGQSGESDMEQALNELGDMIRKQQQLRDKTFKQGQDSRRDRSRGKQQQGDQSMSELQQDQQGLRDRLKKLQDELAKRGLTQKGQKGQQGQQGQQAQKGQKGQQGEQGQPGQNGDQDGDQGDDGSLDAADGAMGDAGSKLGEGNADGAVDSQGKALDAMRKGAQKMAEAMQQGDGDGQGDGPGQRAGRQQSGGNQTDPLGRPLHGREYGDDYTVKIPGEIDTQRVRRILEELRRRLGDPSRPQIELDYLERLLKEF</sequence>
<keyword evidence="1" id="KW-0175">Coiled coil</keyword>
<feature type="region of interest" description="Disordered" evidence="2">
    <location>
        <begin position="341"/>
        <end position="407"/>
    </location>
</feature>
<organism evidence="4 5">
    <name type="scientific">Bradyrhizobium yuanmingense</name>
    <dbReference type="NCBI Taxonomy" id="108015"/>
    <lineage>
        <taxon>Bacteria</taxon>
        <taxon>Pseudomonadati</taxon>
        <taxon>Pseudomonadota</taxon>
        <taxon>Alphaproteobacteria</taxon>
        <taxon>Hyphomicrobiales</taxon>
        <taxon>Nitrobacteraceae</taxon>
        <taxon>Bradyrhizobium</taxon>
    </lineage>
</organism>
<dbReference type="RefSeq" id="WP_036020765.1">
    <property type="nucleotide sequence ID" value="NZ_FMAE01000002.1"/>
</dbReference>
<evidence type="ECO:0000313" key="4">
    <source>
        <dbReference type="EMBL" id="SCB20564.1"/>
    </source>
</evidence>
<feature type="transmembrane region" description="Helical" evidence="3">
    <location>
        <begin position="46"/>
        <end position="65"/>
    </location>
</feature>
<gene>
    <name evidence="4" type="ORF">GA0061099_1002918</name>
</gene>
<feature type="compositionally biased region" description="Basic and acidic residues" evidence="2">
    <location>
        <begin position="348"/>
        <end position="366"/>
    </location>
</feature>
<proteinExistence type="predicted"/>
<evidence type="ECO:0000256" key="1">
    <source>
        <dbReference type="SAM" id="Coils"/>
    </source>
</evidence>
<feature type="compositionally biased region" description="Basic and acidic residues" evidence="2">
    <location>
        <begin position="844"/>
        <end position="853"/>
    </location>
</feature>
<evidence type="ECO:0000313" key="5">
    <source>
        <dbReference type="Proteomes" id="UP000183174"/>
    </source>
</evidence>
<feature type="region of interest" description="Disordered" evidence="2">
    <location>
        <begin position="718"/>
        <end position="855"/>
    </location>
</feature>
<dbReference type="NCBIfam" id="TIGR02302">
    <property type="entry name" value="aProt_lowcomp"/>
    <property type="match status" value="1"/>
</dbReference>
<reference evidence="4 5" key="1">
    <citation type="submission" date="2016-08" db="EMBL/GenBank/DDBJ databases">
        <authorList>
            <person name="Seilhamer J.J."/>
        </authorList>
    </citation>
    <scope>NUCLEOTIDE SEQUENCE [LARGE SCALE GENOMIC DNA]</scope>
    <source>
        <strain evidence="4 5">CCBAU 10071</strain>
    </source>
</reference>
<keyword evidence="3" id="KW-1133">Transmembrane helix</keyword>
<feature type="coiled-coil region" evidence="1">
    <location>
        <begin position="530"/>
        <end position="577"/>
    </location>
</feature>
<dbReference type="Proteomes" id="UP000183174">
    <property type="component" value="Unassembled WGS sequence"/>
</dbReference>
<feature type="compositionally biased region" description="Low complexity" evidence="2">
    <location>
        <begin position="766"/>
        <end position="777"/>
    </location>
</feature>
<dbReference type="AlphaFoldDB" id="A0A1C3UYQ1"/>
<evidence type="ECO:0000256" key="3">
    <source>
        <dbReference type="SAM" id="Phobius"/>
    </source>
</evidence>
<keyword evidence="3" id="KW-0812">Transmembrane</keyword>
<feature type="compositionally biased region" description="Acidic residues" evidence="2">
    <location>
        <begin position="756"/>
        <end position="765"/>
    </location>
</feature>
<name>A0A1C3UYQ1_9BRAD</name>
<dbReference type="EMBL" id="FMAE01000002">
    <property type="protein sequence ID" value="SCB20564.1"/>
    <property type="molecule type" value="Genomic_DNA"/>
</dbReference>
<feature type="compositionally biased region" description="Low complexity" evidence="2">
    <location>
        <begin position="722"/>
        <end position="755"/>
    </location>
</feature>
<dbReference type="InterPro" id="IPR012683">
    <property type="entry name" value="CHP02302_TM"/>
</dbReference>
<protein>
    <submittedName>
        <fullName evidence="4">TIGR02302 family protein</fullName>
    </submittedName>
</protein>
<feature type="compositionally biased region" description="Basic and acidic residues" evidence="2">
    <location>
        <begin position="663"/>
        <end position="680"/>
    </location>
</feature>
<feature type="region of interest" description="Disordered" evidence="2">
    <location>
        <begin position="663"/>
        <end position="703"/>
    </location>
</feature>
<keyword evidence="3" id="KW-0472">Membrane</keyword>